<accession>A2G0A1</accession>
<protein>
    <recommendedName>
        <fullName evidence="3">Mic1 domain-containing protein</fullName>
    </recommendedName>
</protein>
<gene>
    <name evidence="1" type="ORF">TVAG_310680</name>
</gene>
<keyword evidence="2" id="KW-1185">Reference proteome</keyword>
<dbReference type="EMBL" id="DS114202">
    <property type="protein sequence ID" value="EAX89416.1"/>
    <property type="molecule type" value="Genomic_DNA"/>
</dbReference>
<dbReference type="RefSeq" id="XP_001302346.1">
    <property type="nucleotide sequence ID" value="XM_001302345.1"/>
</dbReference>
<dbReference type="Proteomes" id="UP000001542">
    <property type="component" value="Unassembled WGS sequence"/>
</dbReference>
<sequence>MLEFHPTFPRQGVRGEKGSRVRIVGQSESSSLLFSVNTLSHTIVEQVNTDGSSLTVISFKGYIDIVSAALSHDKELIQITERIPVEQRFVFSSYIVDIQTMARSSPIQSNDPITAFFILQKQNNAYQLLHIIGNNIAHLTITVNKSEIKFQRVRGGVNIYSVIWWKFDIRNLLLSVVHRYDNAMVLSEFQFTKGRVSTLPILPFTLLEEQKLSPDFSYSPLSLSHLPYYEFTDRRVFLSHYKSKILLIQQVIPTSPGKIGFFISVYPTNFNDYIMIDAPNTEIPIAFYHCGECAIVFSPHYFSCFINFTRGKPSTHLFVEHPDDQIMSQNCQTIKNSNLLIDMDNGNIFEVVPVIDRLILNMASSETKNFKDMALFAQRSGSKQSLVSLFASLQFNWDKKLALDTLSHFIEYSMHSIKHDNIQFQSAPMFVPHHAPIQTMTNKEILQSLDIKTFLKSQKAIDKISPLLNDIESNFPSAVKKPTRRQIFFLLAQSTIQRKSKQTDEAALIAIRKMEKQNAIVTTIRIAFNEWKEMHKPSLAIYYCIIRILQHLTIVNLWPSIVGIDTEIAELYNNDEVHDAALHMDFVLNEGKKKVTDLPEDATISQELMSIDDQTIGTYDL</sequence>
<dbReference type="VEuPathDB" id="TrichDB:TVAG_310680"/>
<reference evidence="1" key="2">
    <citation type="journal article" date="2007" name="Science">
        <title>Draft genome sequence of the sexually transmitted pathogen Trichomonas vaginalis.</title>
        <authorList>
            <person name="Carlton J.M."/>
            <person name="Hirt R.P."/>
            <person name="Silva J.C."/>
            <person name="Delcher A.L."/>
            <person name="Schatz M."/>
            <person name="Zhao Q."/>
            <person name="Wortman J.R."/>
            <person name="Bidwell S.L."/>
            <person name="Alsmark U.C.M."/>
            <person name="Besteiro S."/>
            <person name="Sicheritz-Ponten T."/>
            <person name="Noel C.J."/>
            <person name="Dacks J.B."/>
            <person name="Foster P.G."/>
            <person name="Simillion C."/>
            <person name="Van de Peer Y."/>
            <person name="Miranda-Saavedra D."/>
            <person name="Barton G.J."/>
            <person name="Westrop G.D."/>
            <person name="Mueller S."/>
            <person name="Dessi D."/>
            <person name="Fiori P.L."/>
            <person name="Ren Q."/>
            <person name="Paulsen I."/>
            <person name="Zhang H."/>
            <person name="Bastida-Corcuera F.D."/>
            <person name="Simoes-Barbosa A."/>
            <person name="Brown M.T."/>
            <person name="Hayes R.D."/>
            <person name="Mukherjee M."/>
            <person name="Okumura C.Y."/>
            <person name="Schneider R."/>
            <person name="Smith A.J."/>
            <person name="Vanacova S."/>
            <person name="Villalvazo M."/>
            <person name="Haas B.J."/>
            <person name="Pertea M."/>
            <person name="Feldblyum T.V."/>
            <person name="Utterback T.R."/>
            <person name="Shu C.L."/>
            <person name="Osoegawa K."/>
            <person name="de Jong P.J."/>
            <person name="Hrdy I."/>
            <person name="Horvathova L."/>
            <person name="Zubacova Z."/>
            <person name="Dolezal P."/>
            <person name="Malik S.B."/>
            <person name="Logsdon J.M. Jr."/>
            <person name="Henze K."/>
            <person name="Gupta A."/>
            <person name="Wang C.C."/>
            <person name="Dunne R.L."/>
            <person name="Upcroft J.A."/>
            <person name="Upcroft P."/>
            <person name="White O."/>
            <person name="Salzberg S.L."/>
            <person name="Tang P."/>
            <person name="Chiu C.-H."/>
            <person name="Lee Y.-S."/>
            <person name="Embley T.M."/>
            <person name="Coombs G.H."/>
            <person name="Mottram J.C."/>
            <person name="Tachezy J."/>
            <person name="Fraser-Liggett C.M."/>
            <person name="Johnson P.J."/>
        </authorList>
    </citation>
    <scope>NUCLEOTIDE SEQUENCE [LARGE SCALE GENOMIC DNA]</scope>
    <source>
        <strain evidence="1">G3</strain>
    </source>
</reference>
<dbReference type="VEuPathDB" id="TrichDB:TVAGG3_0140730"/>
<evidence type="ECO:0000313" key="1">
    <source>
        <dbReference type="EMBL" id="EAX89416.1"/>
    </source>
</evidence>
<proteinExistence type="predicted"/>
<organism evidence="1 2">
    <name type="scientific">Trichomonas vaginalis (strain ATCC PRA-98 / G3)</name>
    <dbReference type="NCBI Taxonomy" id="412133"/>
    <lineage>
        <taxon>Eukaryota</taxon>
        <taxon>Metamonada</taxon>
        <taxon>Parabasalia</taxon>
        <taxon>Trichomonadida</taxon>
        <taxon>Trichomonadidae</taxon>
        <taxon>Trichomonas</taxon>
    </lineage>
</organism>
<dbReference type="InParanoid" id="A2G0A1"/>
<evidence type="ECO:0000313" key="2">
    <source>
        <dbReference type="Proteomes" id="UP000001542"/>
    </source>
</evidence>
<evidence type="ECO:0008006" key="3">
    <source>
        <dbReference type="Google" id="ProtNLM"/>
    </source>
</evidence>
<reference evidence="1" key="1">
    <citation type="submission" date="2006-10" db="EMBL/GenBank/DDBJ databases">
        <authorList>
            <person name="Amadeo P."/>
            <person name="Zhao Q."/>
            <person name="Wortman J."/>
            <person name="Fraser-Liggett C."/>
            <person name="Carlton J."/>
        </authorList>
    </citation>
    <scope>NUCLEOTIDE SEQUENCE</scope>
    <source>
        <strain evidence="1">G3</strain>
    </source>
</reference>
<name>A2G0A1_TRIV3</name>
<dbReference type="KEGG" id="tva:4747086"/>
<dbReference type="AlphaFoldDB" id="A2G0A1"/>